<keyword evidence="2" id="KW-1003">Cell membrane</keyword>
<feature type="transmembrane region" description="Helical" evidence="6">
    <location>
        <begin position="413"/>
        <end position="431"/>
    </location>
</feature>
<feature type="signal peptide" evidence="7">
    <location>
        <begin position="1"/>
        <end position="22"/>
    </location>
</feature>
<dbReference type="InterPro" id="IPR035681">
    <property type="entry name" value="ComA-like_MBL"/>
</dbReference>
<dbReference type="InterPro" id="IPR004477">
    <property type="entry name" value="ComEC_N"/>
</dbReference>
<feature type="domain" description="Metallo-beta-lactamase" evidence="8">
    <location>
        <begin position="474"/>
        <end position="647"/>
    </location>
</feature>
<dbReference type="RefSeq" id="WP_312924696.1">
    <property type="nucleotide sequence ID" value="NZ_BAABIX010000010.1"/>
</dbReference>
<dbReference type="EMBL" id="JACHGN010000005">
    <property type="protein sequence ID" value="MBB5133086.1"/>
    <property type="molecule type" value="Genomic_DNA"/>
</dbReference>
<accession>A0A840P3K3</accession>
<evidence type="ECO:0000313" key="10">
    <source>
        <dbReference type="Proteomes" id="UP000578449"/>
    </source>
</evidence>
<feature type="transmembrane region" description="Helical" evidence="6">
    <location>
        <begin position="351"/>
        <end position="373"/>
    </location>
</feature>
<proteinExistence type="predicted"/>
<keyword evidence="10" id="KW-1185">Reference proteome</keyword>
<reference evidence="9 10" key="1">
    <citation type="submission" date="2020-08" db="EMBL/GenBank/DDBJ databases">
        <title>Genomic Encyclopedia of Type Strains, Phase IV (KMG-IV): sequencing the most valuable type-strain genomes for metagenomic binning, comparative biology and taxonomic classification.</title>
        <authorList>
            <person name="Goeker M."/>
        </authorList>
    </citation>
    <scope>NUCLEOTIDE SEQUENCE [LARGE SCALE GENOMIC DNA]</scope>
    <source>
        <strain evidence="9 10">DSM 45615</strain>
    </source>
</reference>
<evidence type="ECO:0000313" key="9">
    <source>
        <dbReference type="EMBL" id="MBB5133086.1"/>
    </source>
</evidence>
<dbReference type="CDD" id="cd07731">
    <property type="entry name" value="ComA-like_MBL-fold"/>
    <property type="match status" value="1"/>
</dbReference>
<feature type="transmembrane region" description="Helical" evidence="6">
    <location>
        <begin position="317"/>
        <end position="339"/>
    </location>
</feature>
<evidence type="ECO:0000256" key="4">
    <source>
        <dbReference type="ARBA" id="ARBA00022989"/>
    </source>
</evidence>
<feature type="transmembrane region" description="Helical" evidence="6">
    <location>
        <begin position="241"/>
        <end position="257"/>
    </location>
</feature>
<feature type="chain" id="PRO_5032390283" evidence="7">
    <location>
        <begin position="23"/>
        <end position="722"/>
    </location>
</feature>
<evidence type="ECO:0000256" key="2">
    <source>
        <dbReference type="ARBA" id="ARBA00022475"/>
    </source>
</evidence>
<keyword evidence="4 6" id="KW-1133">Transmembrane helix</keyword>
<feature type="transmembrane region" description="Helical" evidence="6">
    <location>
        <begin position="218"/>
        <end position="235"/>
    </location>
</feature>
<keyword evidence="3 6" id="KW-0812">Transmembrane</keyword>
<sequence length="722" mass="73237">MAVAVLVCVAAAALVVALRVHAVGGGPVAELARRGVLVTAEVELTGDPRVLPRGDGGFRGERVVAEATVVRVESGAQRGRLAVRAPVVMFGSGAGWTGLLPSQRLAVRARLAPADPGELRAATLLVRGPPRVLSPPSGVQAAAGELREGLRRAAGVLPPDQRGLLPGLAVGDVSRMDPQVKADFEDAGLGHLTAVSGANLAIVTAAVMGLSRVAGLPLAVRAVLAGIAMVAFAIVARPSPSVLRALFMGLIAALALGSGRARDGVAALSVAVLGLVLFDPELARSYGFALSVSATAGILLLTPRWRDRMARRMPGPLAEATAVTAAAQAAVTPLLVLLSGQLSLVTVPANLLAGPAVPPATVLGCVAALVAPVHLGTAELLVRPAGLATGWIILVAERAAATPMGAVPWPGGPAGLALLAVAAAVLLAAARRPYGRRVVAALACGGLVAALAVGPVVAPWPPPRWLLVACDVGQGDALAIAAGPGRAVVVDTGPDPVAVDRCLRDLGVEQVPLLVLTHPHADHIGGLDGVFRRREVGEAVVAVVDAGVPGVARLSADLAARGVRERRVAPGTQWRLGPCEITVLAPYAGRAATGPTESARVNNASLVLHVRWAAGSALLGGDIEPEAQGDLLRHGLPPADVLKVPHHGSQRQNPAFLSATGARAALISVGADNDYGHPAPATIARLSWQGTRAYRTDRDGDLAVLDLGGHLAVLPRGSPEHR</sequence>
<evidence type="ECO:0000256" key="3">
    <source>
        <dbReference type="ARBA" id="ARBA00022692"/>
    </source>
</evidence>
<dbReference type="PANTHER" id="PTHR30619:SF1">
    <property type="entry name" value="RECOMBINATION PROTEIN 2"/>
    <property type="match status" value="1"/>
</dbReference>
<dbReference type="InterPro" id="IPR052159">
    <property type="entry name" value="Competence_DNA_uptake"/>
</dbReference>
<dbReference type="Pfam" id="PF03772">
    <property type="entry name" value="Competence"/>
    <property type="match status" value="1"/>
</dbReference>
<feature type="transmembrane region" description="Helical" evidence="6">
    <location>
        <begin position="286"/>
        <end position="305"/>
    </location>
</feature>
<dbReference type="GO" id="GO:0005886">
    <property type="term" value="C:plasma membrane"/>
    <property type="evidence" value="ECO:0007669"/>
    <property type="project" value="UniProtKB-SubCell"/>
</dbReference>
<feature type="transmembrane region" description="Helical" evidence="6">
    <location>
        <begin position="438"/>
        <end position="460"/>
    </location>
</feature>
<evidence type="ECO:0000256" key="5">
    <source>
        <dbReference type="ARBA" id="ARBA00023136"/>
    </source>
</evidence>
<comment type="caution">
    <text evidence="9">The sequence shown here is derived from an EMBL/GenBank/DDBJ whole genome shotgun (WGS) entry which is preliminary data.</text>
</comment>
<name>A0A840P3K3_9ACTN</name>
<dbReference type="AlphaFoldDB" id="A0A840P3K3"/>
<comment type="subcellular location">
    <subcellularLocation>
        <location evidence="1">Cell membrane</location>
        <topology evidence="1">Multi-pass membrane protein</topology>
    </subcellularLocation>
</comment>
<dbReference type="InterPro" id="IPR001279">
    <property type="entry name" value="Metallo-B-lactamas"/>
</dbReference>
<dbReference type="Gene3D" id="3.60.15.10">
    <property type="entry name" value="Ribonuclease Z/Hydroxyacylglutathione hydrolase-like"/>
    <property type="match status" value="1"/>
</dbReference>
<dbReference type="SUPFAM" id="SSF56281">
    <property type="entry name" value="Metallo-hydrolase/oxidoreductase"/>
    <property type="match status" value="1"/>
</dbReference>
<evidence type="ECO:0000256" key="1">
    <source>
        <dbReference type="ARBA" id="ARBA00004651"/>
    </source>
</evidence>
<dbReference type="NCBIfam" id="TIGR00360">
    <property type="entry name" value="ComEC_N-term"/>
    <property type="match status" value="1"/>
</dbReference>
<dbReference type="PANTHER" id="PTHR30619">
    <property type="entry name" value="DNA INTERNALIZATION/COMPETENCE PROTEIN COMEC/REC2"/>
    <property type="match status" value="1"/>
</dbReference>
<keyword evidence="7" id="KW-0732">Signal</keyword>
<protein>
    <submittedName>
        <fullName evidence="9">Competence protein ComEC</fullName>
    </submittedName>
</protein>
<evidence type="ECO:0000256" key="6">
    <source>
        <dbReference type="SAM" id="Phobius"/>
    </source>
</evidence>
<evidence type="ECO:0000256" key="7">
    <source>
        <dbReference type="SAM" id="SignalP"/>
    </source>
</evidence>
<keyword evidence="5 6" id="KW-0472">Membrane</keyword>
<dbReference type="Proteomes" id="UP000578449">
    <property type="component" value="Unassembled WGS sequence"/>
</dbReference>
<evidence type="ECO:0000259" key="8">
    <source>
        <dbReference type="SMART" id="SM00849"/>
    </source>
</evidence>
<gene>
    <name evidence="9" type="ORF">HNP84_002807</name>
</gene>
<feature type="transmembrane region" description="Helical" evidence="6">
    <location>
        <begin position="380"/>
        <end position="401"/>
    </location>
</feature>
<organism evidence="9 10">
    <name type="scientific">Thermocatellispora tengchongensis</name>
    <dbReference type="NCBI Taxonomy" id="1073253"/>
    <lineage>
        <taxon>Bacteria</taxon>
        <taxon>Bacillati</taxon>
        <taxon>Actinomycetota</taxon>
        <taxon>Actinomycetes</taxon>
        <taxon>Streptosporangiales</taxon>
        <taxon>Streptosporangiaceae</taxon>
        <taxon>Thermocatellispora</taxon>
    </lineage>
</organism>
<dbReference type="InterPro" id="IPR036866">
    <property type="entry name" value="RibonucZ/Hydroxyglut_hydro"/>
</dbReference>
<dbReference type="SMART" id="SM00849">
    <property type="entry name" value="Lactamase_B"/>
    <property type="match status" value="1"/>
</dbReference>
<dbReference type="Pfam" id="PF00753">
    <property type="entry name" value="Lactamase_B"/>
    <property type="match status" value="1"/>
</dbReference>